<keyword evidence="2" id="KW-1185">Reference proteome</keyword>
<dbReference type="Gene3D" id="3.40.50.1000">
    <property type="entry name" value="HAD superfamily/HAD-like"/>
    <property type="match status" value="1"/>
</dbReference>
<dbReference type="Pfam" id="PF02358">
    <property type="entry name" value="Trehalose_PPase"/>
    <property type="match status" value="1"/>
</dbReference>
<dbReference type="GO" id="GO:0004805">
    <property type="term" value="F:trehalose-phosphatase activity"/>
    <property type="evidence" value="ECO:0007669"/>
    <property type="project" value="UniProtKB-EC"/>
</dbReference>
<dbReference type="AlphaFoldDB" id="A0A7Y9G7N1"/>
<comment type="caution">
    <text evidence="1">The sequence shown here is derived from an EMBL/GenBank/DDBJ whole genome shotgun (WGS) entry which is preliminary data.</text>
</comment>
<proteinExistence type="predicted"/>
<evidence type="ECO:0000313" key="1">
    <source>
        <dbReference type="EMBL" id="NYE11432.1"/>
    </source>
</evidence>
<reference evidence="1 2" key="1">
    <citation type="submission" date="2020-07" db="EMBL/GenBank/DDBJ databases">
        <title>Sequencing the genomes of 1000 actinobacteria strains.</title>
        <authorList>
            <person name="Klenk H.-P."/>
        </authorList>
    </citation>
    <scope>NUCLEOTIDE SEQUENCE [LARGE SCALE GENOMIC DNA]</scope>
    <source>
        <strain evidence="1 2">DSM 43461</strain>
    </source>
</reference>
<name>A0A7Y9G7N1_9ACTN</name>
<dbReference type="InterPro" id="IPR036412">
    <property type="entry name" value="HAD-like_sf"/>
</dbReference>
<dbReference type="Gene3D" id="3.30.70.1020">
    <property type="entry name" value="Trehalose-6-phosphate phosphatase related protein, domain 2"/>
    <property type="match status" value="1"/>
</dbReference>
<protein>
    <submittedName>
        <fullName evidence="1">Trehalose 6-phosphate phosphatase</fullName>
        <ecNumber evidence="1">3.1.3.12</ecNumber>
    </submittedName>
</protein>
<dbReference type="SUPFAM" id="SSF56784">
    <property type="entry name" value="HAD-like"/>
    <property type="match status" value="1"/>
</dbReference>
<dbReference type="RefSeq" id="WP_179832807.1">
    <property type="nucleotide sequence ID" value="NZ_BMRD01000007.1"/>
</dbReference>
<sequence length="273" mass="29069">MHADNNHVLTFVSEAGKKAWEAFAENPERAVIMLDGDGTMWKVVKFPTMPTVDGRYRPVLDRLVAQTGATGMLTGRSVGQVQSFGLLGEGLHVLGQFGCEWYHHGRLTQPVDRPATLSVVDAKLSEVLAAAGLADASIEGVKSHFRAVHYEAGTDPDTVAGLVAGLTHLADETGLVCLPGHNVIELGPKVNKRDALAWFVAALPWEPSVVLYAGDSEPDLAAFDVLDALRAKGVPTLKVGTSDNAAVKARSDLLVDGPLGTLAMLMRLCNLTR</sequence>
<organism evidence="1 2">
    <name type="scientific">Actinomadura citrea</name>
    <dbReference type="NCBI Taxonomy" id="46158"/>
    <lineage>
        <taxon>Bacteria</taxon>
        <taxon>Bacillati</taxon>
        <taxon>Actinomycetota</taxon>
        <taxon>Actinomycetes</taxon>
        <taxon>Streptosporangiales</taxon>
        <taxon>Thermomonosporaceae</taxon>
        <taxon>Actinomadura</taxon>
    </lineage>
</organism>
<keyword evidence="1" id="KW-0378">Hydrolase</keyword>
<dbReference type="Proteomes" id="UP000591272">
    <property type="component" value="Unassembled WGS sequence"/>
</dbReference>
<dbReference type="InterPro" id="IPR003337">
    <property type="entry name" value="Trehalose_PPase"/>
</dbReference>
<dbReference type="EC" id="3.1.3.12" evidence="1"/>
<evidence type="ECO:0000313" key="2">
    <source>
        <dbReference type="Proteomes" id="UP000591272"/>
    </source>
</evidence>
<dbReference type="GO" id="GO:0005992">
    <property type="term" value="P:trehalose biosynthetic process"/>
    <property type="evidence" value="ECO:0007669"/>
    <property type="project" value="InterPro"/>
</dbReference>
<dbReference type="InterPro" id="IPR023214">
    <property type="entry name" value="HAD_sf"/>
</dbReference>
<dbReference type="EMBL" id="JACCBT010000001">
    <property type="protein sequence ID" value="NYE11432.1"/>
    <property type="molecule type" value="Genomic_DNA"/>
</dbReference>
<gene>
    <name evidence="1" type="ORF">BJ999_001728</name>
</gene>
<accession>A0A7Y9G7N1</accession>